<feature type="domain" description="SnoaL-like" evidence="2">
    <location>
        <begin position="25"/>
        <end position="137"/>
    </location>
</feature>
<sequence>MKKIKLLFILVSSAMFAQNNTNMEVSRALDDWHAAAAMANFKAYFELMTDDAVFIGTDAGENWQREEFMAYAKPHFDKGRAWNFTAVERNIYVGGTNDIAWFDELLDTQMKICRGSGVLKKVDGQWKIAHYVLSITVPNAIVEELVKLKNEKDSLLLVDLRSKY</sequence>
<accession>A0ABY1SCL9</accession>
<feature type="signal peptide" evidence="1">
    <location>
        <begin position="1"/>
        <end position="17"/>
    </location>
</feature>
<evidence type="ECO:0000259" key="2">
    <source>
        <dbReference type="Pfam" id="PF13474"/>
    </source>
</evidence>
<feature type="chain" id="PRO_5045188256" evidence="1">
    <location>
        <begin position="18"/>
        <end position="164"/>
    </location>
</feature>
<dbReference type="Proteomes" id="UP000198337">
    <property type="component" value="Unassembled WGS sequence"/>
</dbReference>
<protein>
    <submittedName>
        <fullName evidence="3">SnoaL-like domain-containing protein</fullName>
    </submittedName>
</protein>
<dbReference type="EMBL" id="FZNV01000001">
    <property type="protein sequence ID" value="SNR26570.1"/>
    <property type="molecule type" value="Genomic_DNA"/>
</dbReference>
<dbReference type="Pfam" id="PF13474">
    <property type="entry name" value="SnoaL_3"/>
    <property type="match status" value="1"/>
</dbReference>
<dbReference type="InterPro" id="IPR037401">
    <property type="entry name" value="SnoaL-like"/>
</dbReference>
<reference evidence="3 4" key="1">
    <citation type="submission" date="2017-06" db="EMBL/GenBank/DDBJ databases">
        <authorList>
            <person name="Varghese N."/>
            <person name="Submissions S."/>
        </authorList>
    </citation>
    <scope>NUCLEOTIDE SEQUENCE [LARGE SCALE GENOMIC DNA]</scope>
    <source>
        <strain evidence="3 4">DSM 19840</strain>
    </source>
</reference>
<dbReference type="SUPFAM" id="SSF54427">
    <property type="entry name" value="NTF2-like"/>
    <property type="match status" value="1"/>
</dbReference>
<evidence type="ECO:0000313" key="3">
    <source>
        <dbReference type="EMBL" id="SNR26570.1"/>
    </source>
</evidence>
<proteinExistence type="predicted"/>
<dbReference type="RefSeq" id="WP_089258791.1">
    <property type="nucleotide sequence ID" value="NZ_FZNV01000001.1"/>
</dbReference>
<comment type="caution">
    <text evidence="3">The sequence shown here is derived from an EMBL/GenBank/DDBJ whole genome shotgun (WGS) entry which is preliminary data.</text>
</comment>
<dbReference type="InterPro" id="IPR032710">
    <property type="entry name" value="NTF2-like_dom_sf"/>
</dbReference>
<keyword evidence="1" id="KW-0732">Signal</keyword>
<evidence type="ECO:0000256" key="1">
    <source>
        <dbReference type="SAM" id="SignalP"/>
    </source>
</evidence>
<gene>
    <name evidence="3" type="ORF">SAMN04488009_0522</name>
</gene>
<evidence type="ECO:0000313" key="4">
    <source>
        <dbReference type="Proteomes" id="UP000198337"/>
    </source>
</evidence>
<keyword evidence="4" id="KW-1185">Reference proteome</keyword>
<dbReference type="Gene3D" id="3.10.450.50">
    <property type="match status" value="1"/>
</dbReference>
<organism evidence="3 4">
    <name type="scientific">Maribacter sedimenticola</name>
    <dbReference type="NCBI Taxonomy" id="228956"/>
    <lineage>
        <taxon>Bacteria</taxon>
        <taxon>Pseudomonadati</taxon>
        <taxon>Bacteroidota</taxon>
        <taxon>Flavobacteriia</taxon>
        <taxon>Flavobacteriales</taxon>
        <taxon>Flavobacteriaceae</taxon>
        <taxon>Maribacter</taxon>
    </lineage>
</organism>
<name>A0ABY1SCL9_9FLAO</name>